<dbReference type="Pfam" id="PF00355">
    <property type="entry name" value="Rieske"/>
    <property type="match status" value="1"/>
</dbReference>
<dbReference type="Gene3D" id="2.102.10.10">
    <property type="entry name" value="Rieske [2Fe-2S] iron-sulphur domain"/>
    <property type="match status" value="1"/>
</dbReference>
<dbReference type="PANTHER" id="PTHR43756">
    <property type="entry name" value="CHOLINE MONOOXYGENASE, CHLOROPLASTIC"/>
    <property type="match status" value="1"/>
</dbReference>
<dbReference type="InterPro" id="IPR017941">
    <property type="entry name" value="Rieske_2Fe-2S"/>
</dbReference>
<dbReference type="Proteomes" id="UP000319212">
    <property type="component" value="Unassembled WGS sequence"/>
</dbReference>
<dbReference type="GO" id="GO:0051213">
    <property type="term" value="F:dioxygenase activity"/>
    <property type="evidence" value="ECO:0007669"/>
    <property type="project" value="UniProtKB-KW"/>
</dbReference>
<feature type="domain" description="Rieske" evidence="9">
    <location>
        <begin position="44"/>
        <end position="154"/>
    </location>
</feature>
<dbReference type="SUPFAM" id="SSF55961">
    <property type="entry name" value="Bet v1-like"/>
    <property type="match status" value="1"/>
</dbReference>
<evidence type="ECO:0000313" key="10">
    <source>
        <dbReference type="EMBL" id="TPG26056.1"/>
    </source>
</evidence>
<evidence type="ECO:0000259" key="9">
    <source>
        <dbReference type="PROSITE" id="PS51296"/>
    </source>
</evidence>
<evidence type="ECO:0000256" key="7">
    <source>
        <dbReference type="ARBA" id="ARBA00023014"/>
    </source>
</evidence>
<proteinExistence type="inferred from homology"/>
<dbReference type="PRINTS" id="PR00090">
    <property type="entry name" value="RNGDIOXGNASE"/>
</dbReference>
<keyword evidence="3" id="KW-0479">Metal-binding</keyword>
<evidence type="ECO:0000256" key="3">
    <source>
        <dbReference type="ARBA" id="ARBA00022723"/>
    </source>
</evidence>
<dbReference type="AlphaFoldDB" id="A0A502DPK1"/>
<dbReference type="PANTHER" id="PTHR43756:SF1">
    <property type="entry name" value="3-PHENYLPROPIONATE_CINNAMIC ACID DIOXYGENASE SUBUNIT ALPHA"/>
    <property type="match status" value="1"/>
</dbReference>
<dbReference type="CDD" id="cd08879">
    <property type="entry name" value="RHO_alpha_C_AntDO-like"/>
    <property type="match status" value="1"/>
</dbReference>
<accession>A0A502DPK1</accession>
<dbReference type="OrthoDB" id="9790995at2"/>
<gene>
    <name evidence="10" type="ORF">EAH82_16860</name>
</gene>
<sequence>MKNIESPLLRSDEEAGKFLVNRRAFTDAGVLDAETRALFDTCWLYVGHGSEIRKPGSFVTRSVGGRNLIFNKDAKGQVGSFLNSCPHRGATVCRERSGNAKNFTCGYHGWVFGADGKNRNIPGIEAYAPDFGSDGCTDLVSVPRLESYRDFWFVCFDHNAHSLFDYLAGAKEYLDLVADQSEAGMEIVGGAHDYSIGANWKLLVENSIDGYHAPVTHSTYLDYLRNANEGHKVGIGVGAAKDLGNGHAVIEFRAPWGRPVSRWVPSMGEEAKVQMEAQYARLEEMYGKERAERIAGMDRNLLIFPNLCVLDILAITVRTFYPRAPDRMDVTGWAMAPIGESSGMRRNRLNNFLEFLGPGGFATPDDVEMLEQCQKGYANAKEAGWNDISRGMRRELAGKPGGQQDELQMRTFWRRWHELLSARSALSVRVEA</sequence>
<dbReference type="Gene3D" id="3.90.380.10">
    <property type="entry name" value="Naphthalene 1,2-dioxygenase Alpha Subunit, Chain A, domain 1"/>
    <property type="match status" value="1"/>
</dbReference>
<keyword evidence="4 10" id="KW-0223">Dioxygenase</keyword>
<dbReference type="GO" id="GO:0005506">
    <property type="term" value="F:iron ion binding"/>
    <property type="evidence" value="ECO:0007669"/>
    <property type="project" value="InterPro"/>
</dbReference>
<reference evidence="10 11" key="1">
    <citation type="journal article" date="2019" name="Environ. Microbiol.">
        <title>Species interactions and distinct microbial communities in high Arctic permafrost affected cryosols are associated with the CH4 and CO2 gas fluxes.</title>
        <authorList>
            <person name="Altshuler I."/>
            <person name="Hamel J."/>
            <person name="Turney S."/>
            <person name="Magnuson E."/>
            <person name="Levesque R."/>
            <person name="Greer C."/>
            <person name="Whyte L.G."/>
        </authorList>
    </citation>
    <scope>NUCLEOTIDE SEQUENCE [LARGE SCALE GENOMIC DNA]</scope>
    <source>
        <strain evidence="10 11">S06.C</strain>
    </source>
</reference>
<evidence type="ECO:0000256" key="6">
    <source>
        <dbReference type="ARBA" id="ARBA00023004"/>
    </source>
</evidence>
<dbReference type="InterPro" id="IPR015881">
    <property type="entry name" value="ARHD_Rieske_2Fe_2S"/>
</dbReference>
<dbReference type="PROSITE" id="PS51296">
    <property type="entry name" value="RIESKE"/>
    <property type="match status" value="1"/>
</dbReference>
<dbReference type="Pfam" id="PF00848">
    <property type="entry name" value="Ring_hydroxyl_A"/>
    <property type="match status" value="1"/>
</dbReference>
<evidence type="ECO:0000256" key="5">
    <source>
        <dbReference type="ARBA" id="ARBA00023002"/>
    </source>
</evidence>
<evidence type="ECO:0000256" key="1">
    <source>
        <dbReference type="ARBA" id="ARBA00008751"/>
    </source>
</evidence>
<evidence type="ECO:0000256" key="8">
    <source>
        <dbReference type="ARBA" id="ARBA00023027"/>
    </source>
</evidence>
<organism evidence="10 11">
    <name type="scientific">Variovorax guangxiensis</name>
    <dbReference type="NCBI Taxonomy" id="1775474"/>
    <lineage>
        <taxon>Bacteria</taxon>
        <taxon>Pseudomonadati</taxon>
        <taxon>Pseudomonadota</taxon>
        <taxon>Betaproteobacteria</taxon>
        <taxon>Burkholderiales</taxon>
        <taxon>Comamonadaceae</taxon>
        <taxon>Variovorax</taxon>
    </lineage>
</organism>
<keyword evidence="7" id="KW-0411">Iron-sulfur</keyword>
<dbReference type="RefSeq" id="WP_140843653.1">
    <property type="nucleotide sequence ID" value="NZ_RCZI01000004.1"/>
</dbReference>
<keyword evidence="5" id="KW-0560">Oxidoreductase</keyword>
<protein>
    <submittedName>
        <fullName evidence="10">Aromatic ring-hydroxylating dioxygenase subunit alpha</fullName>
    </submittedName>
</protein>
<dbReference type="InterPro" id="IPR001663">
    <property type="entry name" value="Rng_hydr_dOase-A"/>
</dbReference>
<comment type="similarity">
    <text evidence="1">Belongs to the bacterial ring-hydroxylating dioxygenase alpha subunit family.</text>
</comment>
<dbReference type="PROSITE" id="PS00570">
    <property type="entry name" value="RING_HYDROXYL_ALPHA"/>
    <property type="match status" value="1"/>
</dbReference>
<evidence type="ECO:0000256" key="2">
    <source>
        <dbReference type="ARBA" id="ARBA00022714"/>
    </source>
</evidence>
<dbReference type="InterPro" id="IPR036922">
    <property type="entry name" value="Rieske_2Fe-2S_sf"/>
</dbReference>
<keyword evidence="2" id="KW-0001">2Fe-2S</keyword>
<dbReference type="SUPFAM" id="SSF50022">
    <property type="entry name" value="ISP domain"/>
    <property type="match status" value="1"/>
</dbReference>
<dbReference type="EMBL" id="RCZI01000004">
    <property type="protein sequence ID" value="TPG26056.1"/>
    <property type="molecule type" value="Genomic_DNA"/>
</dbReference>
<keyword evidence="8" id="KW-0520">NAD</keyword>
<dbReference type="InterPro" id="IPR015879">
    <property type="entry name" value="Ring_hydroxy_dOase_asu_C_dom"/>
</dbReference>
<dbReference type="CDD" id="cd03469">
    <property type="entry name" value="Rieske_RO_Alpha_N"/>
    <property type="match status" value="1"/>
</dbReference>
<comment type="caution">
    <text evidence="10">The sequence shown here is derived from an EMBL/GenBank/DDBJ whole genome shotgun (WGS) entry which is preliminary data.</text>
</comment>
<evidence type="ECO:0000313" key="11">
    <source>
        <dbReference type="Proteomes" id="UP000319212"/>
    </source>
</evidence>
<evidence type="ECO:0000256" key="4">
    <source>
        <dbReference type="ARBA" id="ARBA00022964"/>
    </source>
</evidence>
<name>A0A502DPK1_9BURK</name>
<dbReference type="GO" id="GO:0051537">
    <property type="term" value="F:2 iron, 2 sulfur cluster binding"/>
    <property type="evidence" value="ECO:0007669"/>
    <property type="project" value="UniProtKB-KW"/>
</dbReference>
<keyword evidence="6" id="KW-0408">Iron</keyword>